<gene>
    <name evidence="3" type="ORF">RhiirA1_424230</name>
</gene>
<dbReference type="InterPro" id="IPR016024">
    <property type="entry name" value="ARM-type_fold"/>
</dbReference>
<reference evidence="3 4" key="2">
    <citation type="submission" date="2017-10" db="EMBL/GenBank/DDBJ databases">
        <title>Genome analyses suggest a sexual origin of heterokaryosis in a supposedly ancient asexual fungus.</title>
        <authorList>
            <person name="Corradi N."/>
            <person name="Sedzielewska K."/>
            <person name="Noel J."/>
            <person name="Charron P."/>
            <person name="Farinelli L."/>
            <person name="Marton T."/>
            <person name="Kruger M."/>
            <person name="Pelin A."/>
            <person name="Brachmann A."/>
            <person name="Corradi N."/>
        </authorList>
    </citation>
    <scope>NUCLEOTIDE SEQUENCE [LARGE SCALE GENOMIC DNA]</scope>
    <source>
        <strain evidence="3 4">A1</strain>
    </source>
</reference>
<dbReference type="GO" id="GO:0005049">
    <property type="term" value="F:nuclear export signal receptor activity"/>
    <property type="evidence" value="ECO:0007669"/>
    <property type="project" value="InterPro"/>
</dbReference>
<dbReference type="AlphaFoldDB" id="A0A2N0RFK1"/>
<dbReference type="InterPro" id="IPR045478">
    <property type="entry name" value="Exportin-5_C"/>
</dbReference>
<dbReference type="Pfam" id="PF08389">
    <property type="entry name" value="Xpo1"/>
    <property type="match status" value="1"/>
</dbReference>
<dbReference type="GO" id="GO:0042565">
    <property type="term" value="C:RNA nuclear export complex"/>
    <property type="evidence" value="ECO:0007669"/>
    <property type="project" value="TreeGrafter"/>
</dbReference>
<comment type="caution">
    <text evidence="3">The sequence shown here is derived from an EMBL/GenBank/DDBJ whole genome shotgun (WGS) entry which is preliminary data.</text>
</comment>
<dbReference type="InterPro" id="IPR001494">
    <property type="entry name" value="Importin-beta_N"/>
</dbReference>
<evidence type="ECO:0000313" key="4">
    <source>
        <dbReference type="Proteomes" id="UP000232688"/>
    </source>
</evidence>
<dbReference type="EMBL" id="LLXH01000900">
    <property type="protein sequence ID" value="PKC62085.1"/>
    <property type="molecule type" value="Genomic_DNA"/>
</dbReference>
<dbReference type="VEuPathDB" id="FungiDB:FUN_018592"/>
<evidence type="ECO:0000256" key="1">
    <source>
        <dbReference type="ARBA" id="ARBA00009466"/>
    </source>
</evidence>
<dbReference type="Proteomes" id="UP000232688">
    <property type="component" value="Unassembled WGS sequence"/>
</dbReference>
<accession>A0A2N0RFK1</accession>
<dbReference type="GO" id="GO:0006405">
    <property type="term" value="P:RNA export from nucleus"/>
    <property type="evidence" value="ECO:0007669"/>
    <property type="project" value="TreeGrafter"/>
</dbReference>
<dbReference type="Gene3D" id="1.25.10.10">
    <property type="entry name" value="Leucine-rich Repeat Variant"/>
    <property type="match status" value="1"/>
</dbReference>
<dbReference type="GO" id="GO:0003723">
    <property type="term" value="F:RNA binding"/>
    <property type="evidence" value="ECO:0007669"/>
    <property type="project" value="TreeGrafter"/>
</dbReference>
<protein>
    <recommendedName>
        <fullName evidence="2">Importin N-terminal domain-containing protein</fullName>
    </recommendedName>
</protein>
<comment type="similarity">
    <text evidence="1">Belongs to the exportin family.</text>
</comment>
<dbReference type="InterPro" id="IPR011989">
    <property type="entry name" value="ARM-like"/>
</dbReference>
<name>A0A2N0RFK1_9GLOM</name>
<evidence type="ECO:0000259" key="2">
    <source>
        <dbReference type="SMART" id="SM00913"/>
    </source>
</evidence>
<dbReference type="GO" id="GO:0006611">
    <property type="term" value="P:protein export from nucleus"/>
    <property type="evidence" value="ECO:0007669"/>
    <property type="project" value="InterPro"/>
</dbReference>
<dbReference type="Pfam" id="PF19273">
    <property type="entry name" value="Exportin-5"/>
    <property type="match status" value="1"/>
</dbReference>
<organism evidence="3 4">
    <name type="scientific">Rhizophagus irregularis</name>
    <dbReference type="NCBI Taxonomy" id="588596"/>
    <lineage>
        <taxon>Eukaryota</taxon>
        <taxon>Fungi</taxon>
        <taxon>Fungi incertae sedis</taxon>
        <taxon>Mucoromycota</taxon>
        <taxon>Glomeromycotina</taxon>
        <taxon>Glomeromycetes</taxon>
        <taxon>Glomerales</taxon>
        <taxon>Glomeraceae</taxon>
        <taxon>Rhizophagus</taxon>
    </lineage>
</organism>
<dbReference type="GO" id="GO:0031267">
    <property type="term" value="F:small GTPase binding"/>
    <property type="evidence" value="ECO:0007669"/>
    <property type="project" value="InterPro"/>
</dbReference>
<dbReference type="VEuPathDB" id="FungiDB:FUN_018591"/>
<dbReference type="SMART" id="SM00913">
    <property type="entry name" value="IBN_N"/>
    <property type="match status" value="1"/>
</dbReference>
<dbReference type="VEuPathDB" id="FungiDB:RhiirA1_424230"/>
<reference evidence="3 4" key="1">
    <citation type="submission" date="2017-10" db="EMBL/GenBank/DDBJ databases">
        <title>Extensive intraspecific genome diversity in a model arbuscular mycorrhizal fungus.</title>
        <authorList>
            <person name="Chen E.C.H."/>
            <person name="Morin E."/>
            <person name="Baudet D."/>
            <person name="Noel J."/>
            <person name="Ndikumana S."/>
            <person name="Charron P."/>
            <person name="St-Onge C."/>
            <person name="Giorgi J."/>
            <person name="Grigoriev I.V."/>
            <person name="Roux C."/>
            <person name="Martin F.M."/>
            <person name="Corradi N."/>
        </authorList>
    </citation>
    <scope>NUCLEOTIDE SEQUENCE [LARGE SCALE GENOMIC DNA]</scope>
    <source>
        <strain evidence="3 4">A1</strain>
    </source>
</reference>
<evidence type="ECO:0000313" key="3">
    <source>
        <dbReference type="EMBL" id="PKC62085.1"/>
    </source>
</evidence>
<feature type="domain" description="Importin N-terminal" evidence="2">
    <location>
        <begin position="27"/>
        <end position="97"/>
    </location>
</feature>
<dbReference type="VEuPathDB" id="FungiDB:RhiirFUN_015029"/>
<sequence>MLVLQNIVQALDIIYNPSVTNEARIKAQEYCDSIKDHLSSPIYGRYLAHIENNQSLILRHFGLHLLENAIKFKWNDRIYNNDDKQQIKQAIIELVERGTLDILTEQSFIKEKVAKLFAEIAKKEWPSRWNDMDKLLHRLYSESPTRQEIVLFICRYLAEEMEVRDSLQCVFVSSNILRIQYPDGLKKENRREDSGNVIIMSGDDPNNEGWLIRWTRSLEQIVGEWQNQKQLINPNPQLILIQEKLAIAILNTLAATLDWILTKSIVESNTVFILCNCLLIDCHGIRMEAIECLAKIFLRNFQTAEDRAIVFQPLFEGECMDLLYNAYIKIQPVGKEVEVLLENDEYTFLKGFAEAITALGVRHICFKNISVMPKQFPKYLELIYIISKHPSNVITSISLEFWQAAMKNNFISRIIKEQESVLIMLLELLAERLSILFRPSEFTETPTSFYMDLDFDSDNDCRIFGQALRSTKIIEIIKSLSVLRPIEVFRWIVNRIQITFNVRPNVESLDINGVVKLDSGFYIKFDAEMILMESIVIGLGRLIKNLDYNDINSEDREQIISGMNNLLQMLLEINYEDVLMIHRYLTALEAFEGILQIDSRLLLQVLQKIFTFVTFCPPGHNISANPLLPLPLKRLRFGAVTTLIKFGVAMPDILINIYSDINSYINEIIDKDKHLVTGREKSCLLEFLLSIVYFSNISLEQKKPLFDSIVNPVINNFQKKPAIKSIQGFLDNTGFSSLAKMVNETKQKANVYNLAFEEERISKSKRTITWFLTTILNWLKRTTDYSSKEGNNTIVTEASKLWRQYIPSILNITLDLIRVLHQVWNIETWREFPVELHSIISFSNEDKAKIIGVPQKSTMIDSQRSFDEIIDSLRKWLSSIRIDCYYVLGRLPLLGSNFYTALPNVNELVAQSLFENVEWINNIHWKYLLNIVMKPYILNCPTPSILSSFLPQLFKYMDEKLSKEWNDLIINGVHISTLEEASAFEQSSLDINSNEFEEIFDEKVLRDLTRAYVDLLEPIFGSGASKNDELKEYMLDYMPITEYLLRSLCHLMTCKDSVSCIRTTQLCVRILPSLIKREALREFVGKELLSSALQVSYTSIQLSVIFLQIPSKKRINLVNLGTS</sequence>
<dbReference type="GO" id="GO:0005737">
    <property type="term" value="C:cytoplasm"/>
    <property type="evidence" value="ECO:0007669"/>
    <property type="project" value="TreeGrafter"/>
</dbReference>
<dbReference type="VEuPathDB" id="FungiDB:RhiirFUN_015030"/>
<dbReference type="SUPFAM" id="SSF48371">
    <property type="entry name" value="ARM repeat"/>
    <property type="match status" value="1"/>
</dbReference>
<dbReference type="PANTHER" id="PTHR11223:SF3">
    <property type="entry name" value="EXPORTIN-5"/>
    <property type="match status" value="1"/>
</dbReference>
<dbReference type="PANTHER" id="PTHR11223">
    <property type="entry name" value="EXPORTIN 1/5"/>
    <property type="match status" value="1"/>
</dbReference>
<dbReference type="GO" id="GO:0005634">
    <property type="term" value="C:nucleus"/>
    <property type="evidence" value="ECO:0007669"/>
    <property type="project" value="TreeGrafter"/>
</dbReference>
<dbReference type="InterPro" id="IPR045065">
    <property type="entry name" value="XPO1/5"/>
</dbReference>
<dbReference type="InterPro" id="IPR013598">
    <property type="entry name" value="Exportin-1/Importin-b-like"/>
</dbReference>
<proteinExistence type="inferred from homology"/>